<evidence type="ECO:0000313" key="2">
    <source>
        <dbReference type="Proteomes" id="UP000765509"/>
    </source>
</evidence>
<gene>
    <name evidence="1" type="ORF">O181_067532</name>
</gene>
<name>A0A9Q3I5D2_9BASI</name>
<accession>A0A9Q3I5D2</accession>
<comment type="caution">
    <text evidence="1">The sequence shown here is derived from an EMBL/GenBank/DDBJ whole genome shotgun (WGS) entry which is preliminary data.</text>
</comment>
<proteinExistence type="predicted"/>
<dbReference type="Proteomes" id="UP000765509">
    <property type="component" value="Unassembled WGS sequence"/>
</dbReference>
<keyword evidence="2" id="KW-1185">Reference proteome</keyword>
<dbReference type="EMBL" id="AVOT02033842">
    <property type="protein sequence ID" value="MBW0527817.1"/>
    <property type="molecule type" value="Genomic_DNA"/>
</dbReference>
<sequence length="178" mass="19742">MSKLGGEDSRLEVLQAGIDNFKLATGASHTLTGDLSALHSFPRLTSQIPLSVATRQSGRQSFFTGVGCLIYNGLSAHHVSIQGELHCPDATCMLISPAGLKKFGAKLSFINDNIIISDTAYTPVLQALFCNRSNRWLFLPYIVNRFDEMKTDIPRFFVDSTLPKEPYSPILYHIDLMF</sequence>
<organism evidence="1 2">
    <name type="scientific">Austropuccinia psidii MF-1</name>
    <dbReference type="NCBI Taxonomy" id="1389203"/>
    <lineage>
        <taxon>Eukaryota</taxon>
        <taxon>Fungi</taxon>
        <taxon>Dikarya</taxon>
        <taxon>Basidiomycota</taxon>
        <taxon>Pucciniomycotina</taxon>
        <taxon>Pucciniomycetes</taxon>
        <taxon>Pucciniales</taxon>
        <taxon>Sphaerophragmiaceae</taxon>
        <taxon>Austropuccinia</taxon>
    </lineage>
</organism>
<reference evidence="1" key="1">
    <citation type="submission" date="2021-03" db="EMBL/GenBank/DDBJ databases">
        <title>Draft genome sequence of rust myrtle Austropuccinia psidii MF-1, a brazilian biotype.</title>
        <authorList>
            <person name="Quecine M.C."/>
            <person name="Pachon D.M.R."/>
            <person name="Bonatelli M.L."/>
            <person name="Correr F.H."/>
            <person name="Franceschini L.M."/>
            <person name="Leite T.F."/>
            <person name="Margarido G.R.A."/>
            <person name="Almeida C.A."/>
            <person name="Ferrarezi J.A."/>
            <person name="Labate C.A."/>
        </authorList>
    </citation>
    <scope>NUCLEOTIDE SEQUENCE</scope>
    <source>
        <strain evidence="1">MF-1</strain>
    </source>
</reference>
<protein>
    <submittedName>
        <fullName evidence="1">Uncharacterized protein</fullName>
    </submittedName>
</protein>
<evidence type="ECO:0000313" key="1">
    <source>
        <dbReference type="EMBL" id="MBW0527817.1"/>
    </source>
</evidence>
<dbReference type="AlphaFoldDB" id="A0A9Q3I5D2"/>